<comment type="caution">
    <text evidence="1">The sequence shown here is derived from an EMBL/GenBank/DDBJ whole genome shotgun (WGS) entry which is preliminary data.</text>
</comment>
<proteinExistence type="predicted"/>
<reference evidence="1 2" key="1">
    <citation type="submission" date="2018-08" db="EMBL/GenBank/DDBJ databases">
        <title>A genome reference for cultivated species of the human gut microbiota.</title>
        <authorList>
            <person name="Zou Y."/>
            <person name="Xue W."/>
            <person name="Luo G."/>
        </authorList>
    </citation>
    <scope>NUCLEOTIDE SEQUENCE [LARGE SCALE GENOMIC DNA]</scope>
    <source>
        <strain evidence="1 2">AM43-11</strain>
    </source>
</reference>
<protein>
    <submittedName>
        <fullName evidence="1">Uncharacterized protein</fullName>
    </submittedName>
</protein>
<sequence>MRILKIHKRIEVDKSIGNMRITSLHYSRPIENSSKWENYTEISCWYDNDCENCPMGWETRSYEGECDDCGCLFDYDFRVPIWKCMLPRWIKNIIAKSALRRKVSP</sequence>
<organism evidence="1 2">
    <name type="scientific">Roseburia intestinalis</name>
    <dbReference type="NCBI Taxonomy" id="166486"/>
    <lineage>
        <taxon>Bacteria</taxon>
        <taxon>Bacillati</taxon>
        <taxon>Bacillota</taxon>
        <taxon>Clostridia</taxon>
        <taxon>Lachnospirales</taxon>
        <taxon>Lachnospiraceae</taxon>
        <taxon>Roseburia</taxon>
    </lineage>
</organism>
<evidence type="ECO:0000313" key="1">
    <source>
        <dbReference type="EMBL" id="RHA66251.1"/>
    </source>
</evidence>
<gene>
    <name evidence="1" type="ORF">DW927_11985</name>
</gene>
<evidence type="ECO:0000313" key="2">
    <source>
        <dbReference type="Proteomes" id="UP000284465"/>
    </source>
</evidence>
<accession>A0A413SFU3</accession>
<name>A0A413SFU3_9FIRM</name>
<dbReference type="AlphaFoldDB" id="A0A413SFU3"/>
<dbReference type="EMBL" id="QSFP01000013">
    <property type="protein sequence ID" value="RHA66251.1"/>
    <property type="molecule type" value="Genomic_DNA"/>
</dbReference>
<dbReference type="Proteomes" id="UP000284465">
    <property type="component" value="Unassembled WGS sequence"/>
</dbReference>
<dbReference type="RefSeq" id="WP_118591732.1">
    <property type="nucleotide sequence ID" value="NZ_QSFP01000013.1"/>
</dbReference>